<proteinExistence type="predicted"/>
<dbReference type="AlphaFoldDB" id="A0A7W7CKQ8"/>
<name>A0A7W7CKQ8_9PSEU</name>
<dbReference type="RefSeq" id="WP_185008268.1">
    <property type="nucleotide sequence ID" value="NZ_BAAAUI010000014.1"/>
</dbReference>
<dbReference type="EMBL" id="JACHMH010000001">
    <property type="protein sequence ID" value="MBB4681586.1"/>
    <property type="molecule type" value="Genomic_DNA"/>
</dbReference>
<organism evidence="2 3">
    <name type="scientific">Crossiella cryophila</name>
    <dbReference type="NCBI Taxonomy" id="43355"/>
    <lineage>
        <taxon>Bacteria</taxon>
        <taxon>Bacillati</taxon>
        <taxon>Actinomycetota</taxon>
        <taxon>Actinomycetes</taxon>
        <taxon>Pseudonocardiales</taxon>
        <taxon>Pseudonocardiaceae</taxon>
        <taxon>Crossiella</taxon>
    </lineage>
</organism>
<protein>
    <submittedName>
        <fullName evidence="2">Uncharacterized protein</fullName>
    </submittedName>
</protein>
<evidence type="ECO:0000313" key="2">
    <source>
        <dbReference type="EMBL" id="MBB4681586.1"/>
    </source>
</evidence>
<keyword evidence="1" id="KW-0812">Transmembrane</keyword>
<sequence length="130" mass="13296">MFGGRRGNCTRAGLARALAVLGLLVGLLLTQESGHADDPHTAGCHSLYSVALLVADNCAPGQAAPQHGPDHPADLLGACLALLVAVLLVLAALPGPRTVTTVLAQLRAPRPPTGRHRPAPSLALLCVLRT</sequence>
<evidence type="ECO:0000313" key="3">
    <source>
        <dbReference type="Proteomes" id="UP000533598"/>
    </source>
</evidence>
<gene>
    <name evidence="2" type="ORF">HNR67_007704</name>
</gene>
<keyword evidence="1" id="KW-1133">Transmembrane helix</keyword>
<dbReference type="Proteomes" id="UP000533598">
    <property type="component" value="Unassembled WGS sequence"/>
</dbReference>
<feature type="transmembrane region" description="Helical" evidence="1">
    <location>
        <begin position="75"/>
        <end position="93"/>
    </location>
</feature>
<reference evidence="2 3" key="1">
    <citation type="submission" date="2020-08" db="EMBL/GenBank/DDBJ databases">
        <title>Sequencing the genomes of 1000 actinobacteria strains.</title>
        <authorList>
            <person name="Klenk H.-P."/>
        </authorList>
    </citation>
    <scope>NUCLEOTIDE SEQUENCE [LARGE SCALE GENOMIC DNA]</scope>
    <source>
        <strain evidence="2 3">DSM 44230</strain>
    </source>
</reference>
<keyword evidence="3" id="KW-1185">Reference proteome</keyword>
<accession>A0A7W7CKQ8</accession>
<comment type="caution">
    <text evidence="2">The sequence shown here is derived from an EMBL/GenBank/DDBJ whole genome shotgun (WGS) entry which is preliminary data.</text>
</comment>
<evidence type="ECO:0000256" key="1">
    <source>
        <dbReference type="SAM" id="Phobius"/>
    </source>
</evidence>
<keyword evidence="1" id="KW-0472">Membrane</keyword>